<accession>A0A1P8K755</accession>
<evidence type="ECO:0000313" key="2">
    <source>
        <dbReference type="EMBL" id="APW41786.1"/>
    </source>
</evidence>
<feature type="region of interest" description="Disordered" evidence="1">
    <location>
        <begin position="195"/>
        <end position="219"/>
    </location>
</feature>
<dbReference type="EMBL" id="CP019239">
    <property type="protein sequence ID" value="APW41786.1"/>
    <property type="molecule type" value="Genomic_DNA"/>
</dbReference>
<gene>
    <name evidence="2" type="ORF">RS694_03975</name>
</gene>
<evidence type="ECO:0000256" key="1">
    <source>
        <dbReference type="SAM" id="MobiDB-lite"/>
    </source>
</evidence>
<dbReference type="RefSeq" id="WP_029707051.1">
    <property type="nucleotide sequence ID" value="NZ_CP019239.1"/>
</dbReference>
<dbReference type="eggNOG" id="COG4951">
    <property type="taxonomic scope" value="Bacteria"/>
</dbReference>
<reference evidence="2 3" key="1">
    <citation type="submission" date="2017-01" db="EMBL/GenBank/DDBJ databases">
        <authorList>
            <person name="Mah S.A."/>
            <person name="Swanson W.J."/>
            <person name="Moy G.W."/>
            <person name="Vacquier V.D."/>
        </authorList>
    </citation>
    <scope>NUCLEOTIDE SEQUENCE [LARGE SCALE GENOMIC DNA]</scope>
    <source>
        <strain evidence="2 3">DSM 22694</strain>
    </source>
</reference>
<name>A0A1P8K755_9BURK</name>
<dbReference type="Proteomes" id="UP000186110">
    <property type="component" value="Chromosome"/>
</dbReference>
<proteinExistence type="predicted"/>
<keyword evidence="3" id="KW-1185">Reference proteome</keyword>
<dbReference type="AlphaFoldDB" id="A0A1P8K755"/>
<dbReference type="KEGG" id="rsb:RS694_03975"/>
<organism evidence="2 3">
    <name type="scientific">Rhodoferax saidenbachensis</name>
    <dbReference type="NCBI Taxonomy" id="1484693"/>
    <lineage>
        <taxon>Bacteria</taxon>
        <taxon>Pseudomonadati</taxon>
        <taxon>Pseudomonadota</taxon>
        <taxon>Betaproteobacteria</taxon>
        <taxon>Burkholderiales</taxon>
        <taxon>Comamonadaceae</taxon>
        <taxon>Rhodoferax</taxon>
    </lineage>
</organism>
<evidence type="ECO:0000313" key="3">
    <source>
        <dbReference type="Proteomes" id="UP000186110"/>
    </source>
</evidence>
<protein>
    <submittedName>
        <fullName evidence="2">Uncharacterized protein</fullName>
    </submittedName>
</protein>
<sequence length="253" mass="27152">MSRFNAEFSRLYLVPDATSPAQGRLVAADGSVKAMVLEVARPADWAELSTVWHAMQHELELPAAAIAVSGTDGLQLWFSVAEPVSAADATAFLTALQGKYLSAVPAKRIRLYPSSASAVSGIVVHAKEVPAIHENTGNWSAFVSPDLASVFGEEPWLDIPPNQDQQADILSRLKSMKLVQFRDVLSRLRGTLRQAEAPTNASASEPKARATVPSAYNTGTTSPKEFLTQVMNDPAVLLSDRIEAAKALLPYVA</sequence>